<name>A0A0K2V936_LEPSM</name>
<protein>
    <submittedName>
        <fullName evidence="1">Uncharacterized protein</fullName>
    </submittedName>
</protein>
<feature type="non-terminal residue" evidence="1">
    <location>
        <position position="1"/>
    </location>
</feature>
<dbReference type="EMBL" id="HACA01029070">
    <property type="protein sequence ID" value="CDW46431.1"/>
    <property type="molecule type" value="Transcribed_RNA"/>
</dbReference>
<sequence length="107" mass="11911">LGVSRTPNCLRHQQAGTLKRKKVSVKKVDLEDLRKIVYANFLKSVIFHTRNLEGFHETFDPSIALTPLPQLHLLGACPGGRPSVTFIQKPRPSAAARLAPKGGYIYY</sequence>
<dbReference type="AlphaFoldDB" id="A0A0K2V936"/>
<proteinExistence type="predicted"/>
<accession>A0A0K2V936</accession>
<reference evidence="1" key="1">
    <citation type="submission" date="2014-05" db="EMBL/GenBank/DDBJ databases">
        <authorList>
            <person name="Chronopoulou M."/>
        </authorList>
    </citation>
    <scope>NUCLEOTIDE SEQUENCE</scope>
    <source>
        <tissue evidence="1">Whole organism</tissue>
    </source>
</reference>
<evidence type="ECO:0000313" key="1">
    <source>
        <dbReference type="EMBL" id="CDW46431.1"/>
    </source>
</evidence>
<organism evidence="1">
    <name type="scientific">Lepeophtheirus salmonis</name>
    <name type="common">Salmon louse</name>
    <name type="synonym">Caligus salmonis</name>
    <dbReference type="NCBI Taxonomy" id="72036"/>
    <lineage>
        <taxon>Eukaryota</taxon>
        <taxon>Metazoa</taxon>
        <taxon>Ecdysozoa</taxon>
        <taxon>Arthropoda</taxon>
        <taxon>Crustacea</taxon>
        <taxon>Multicrustacea</taxon>
        <taxon>Hexanauplia</taxon>
        <taxon>Copepoda</taxon>
        <taxon>Siphonostomatoida</taxon>
        <taxon>Caligidae</taxon>
        <taxon>Lepeophtheirus</taxon>
    </lineage>
</organism>